<feature type="region of interest" description="Disordered" evidence="1">
    <location>
        <begin position="51"/>
        <end position="99"/>
    </location>
</feature>
<feature type="region of interest" description="Disordered" evidence="1">
    <location>
        <begin position="111"/>
        <end position="210"/>
    </location>
</feature>
<dbReference type="Proteomes" id="UP001056384">
    <property type="component" value="Chromosome 1"/>
</dbReference>
<gene>
    <name evidence="2" type="ORF">Slin15195_G010680</name>
</gene>
<sequence>MACFYIPSYQQWTDYYDTVDSWVEIASQPSSSSLSSIGDDIVTTGLRVQADQRTKRRRRQGVPTHLNIVRTHSAGATSSQEEYEESESESDQVMTSSNEGPVVGTRIQQAGATTSEIAPQSSASEEAPVNSSDDDDENKTAINYPINSENCFTPLPNAFSHPPNGPRRNTAQEIPGSYFLPTRPTPTHRPSTRHSYPASTDGRRPNHMAQNPLSPSFNATVEHDEALKASLHSLLSVAAAARGKTKDETKQPTLAAVAPRSNRIDPMTFRLVPESALQNTPSPQLQEPMFKPTIRRSSTQSTATTSDQKEGKRKALAGRNSSRERRSTKKARRSDSREDLHVTPTLLTWVVSAGVVVFISALSFSAGYSVGKEAGYIEASTFAADEQLRSCAREAGRSGLGLKRSLARSAIQV</sequence>
<evidence type="ECO:0000313" key="2">
    <source>
        <dbReference type="EMBL" id="USW47749.1"/>
    </source>
</evidence>
<feature type="compositionally biased region" description="Acidic residues" evidence="1">
    <location>
        <begin position="81"/>
        <end position="90"/>
    </location>
</feature>
<reference evidence="2" key="1">
    <citation type="submission" date="2022-06" db="EMBL/GenBank/DDBJ databases">
        <title>Complete genome sequences of two strains of the flax pathogen Septoria linicola.</title>
        <authorList>
            <person name="Lapalu N."/>
            <person name="Simon A."/>
            <person name="Demenou B."/>
            <person name="Paumier D."/>
            <person name="Guillot M.-P."/>
            <person name="Gout L."/>
            <person name="Valade R."/>
        </authorList>
    </citation>
    <scope>NUCLEOTIDE SEQUENCE</scope>
    <source>
        <strain evidence="2">SE15195</strain>
    </source>
</reference>
<feature type="region of interest" description="Disordered" evidence="1">
    <location>
        <begin position="276"/>
        <end position="338"/>
    </location>
</feature>
<feature type="compositionally biased region" description="Polar residues" evidence="1">
    <location>
        <begin position="111"/>
        <end position="124"/>
    </location>
</feature>
<evidence type="ECO:0000313" key="3">
    <source>
        <dbReference type="Proteomes" id="UP001056384"/>
    </source>
</evidence>
<name>A0A9Q9ADZ0_9PEZI</name>
<keyword evidence="3" id="KW-1185">Reference proteome</keyword>
<organism evidence="2 3">
    <name type="scientific">Septoria linicola</name>
    <dbReference type="NCBI Taxonomy" id="215465"/>
    <lineage>
        <taxon>Eukaryota</taxon>
        <taxon>Fungi</taxon>
        <taxon>Dikarya</taxon>
        <taxon>Ascomycota</taxon>
        <taxon>Pezizomycotina</taxon>
        <taxon>Dothideomycetes</taxon>
        <taxon>Dothideomycetidae</taxon>
        <taxon>Mycosphaerellales</taxon>
        <taxon>Mycosphaerellaceae</taxon>
        <taxon>Septoria</taxon>
    </lineage>
</organism>
<feature type="compositionally biased region" description="Low complexity" evidence="1">
    <location>
        <begin position="297"/>
        <end position="306"/>
    </location>
</feature>
<dbReference type="EMBL" id="CP099418">
    <property type="protein sequence ID" value="USW47749.1"/>
    <property type="molecule type" value="Genomic_DNA"/>
</dbReference>
<protein>
    <submittedName>
        <fullName evidence="2">Uncharacterized protein</fullName>
    </submittedName>
</protein>
<proteinExistence type="predicted"/>
<evidence type="ECO:0000256" key="1">
    <source>
        <dbReference type="SAM" id="MobiDB-lite"/>
    </source>
</evidence>
<accession>A0A9Q9ADZ0</accession>
<dbReference type="AlphaFoldDB" id="A0A9Q9ADZ0"/>
<feature type="compositionally biased region" description="Polar residues" evidence="1">
    <location>
        <begin position="276"/>
        <end position="285"/>
    </location>
</feature>